<dbReference type="RefSeq" id="YP_009151952.1">
    <property type="nucleotide sequence ID" value="NC_027378.1"/>
</dbReference>
<sequence length="168" mass="18394">MEIPLIVEDGTGVPDANSYITIEQARTYAAMRGIVLPSDDEDLKTKIFDAMDFVEGYGQRFKGYKMDPQQPLNWPRYGVFVDGFELPQSPLPKALINAVCQLTADSASGGPLNGKTTAYAVKRTKVEGLEIEYATGSTAQSGPAKTYDKAMTFLSPLLGYQMGNRLIR</sequence>
<evidence type="ECO:0000313" key="3">
    <source>
        <dbReference type="Proteomes" id="UP000030205"/>
    </source>
</evidence>
<feature type="domain" description="Putative DnaT-like" evidence="1">
    <location>
        <begin position="4"/>
        <end position="161"/>
    </location>
</feature>
<evidence type="ECO:0000313" key="2">
    <source>
        <dbReference type="EMBL" id="AIW03871.1"/>
    </source>
</evidence>
<evidence type="ECO:0000259" key="1">
    <source>
        <dbReference type="Pfam" id="PF20557"/>
    </source>
</evidence>
<organism evidence="2 3">
    <name type="scientific">Escherichia phage Seurat</name>
    <dbReference type="NCBI Taxonomy" id="1540098"/>
    <lineage>
        <taxon>Viruses</taxon>
        <taxon>Duplodnaviria</taxon>
        <taxon>Heunggongvirae</taxon>
        <taxon>Uroviricota</taxon>
        <taxon>Caudoviricetes</taxon>
        <taxon>Queuovirinae</taxon>
        <taxon>Seuratvirus</taxon>
        <taxon>Seuratvirus seurat</taxon>
    </lineage>
</organism>
<accession>A0A0A0RTG1</accession>
<proteinExistence type="predicted"/>
<name>A0A0A0RTG1_9CAUD</name>
<dbReference type="EMBL" id="KM236243">
    <property type="protein sequence ID" value="AIW03871.1"/>
    <property type="molecule type" value="Genomic_DNA"/>
</dbReference>
<dbReference type="OrthoDB" id="18254at10239"/>
<keyword evidence="3" id="KW-1185">Reference proteome</keyword>
<gene>
    <name evidence="2" type="ORF">CPT_Seurat8</name>
</gene>
<protein>
    <recommendedName>
        <fullName evidence="1">Putative DnaT-like domain-containing protein</fullName>
    </recommendedName>
</protein>
<dbReference type="KEGG" id="vg:24608619"/>
<reference evidence="2 3" key="1">
    <citation type="submission" date="2014-07" db="EMBL/GenBank/DDBJ databases">
        <title>The Complete Genome of Enterotoxigenic Escherichia coli Siphophage Seurat.</title>
        <authorList>
            <person name="Doan D.P."/>
            <person name="Lessor L.E."/>
            <person name="Hernandez A.C."/>
            <person name="Everett G.F.K."/>
        </authorList>
    </citation>
    <scope>NUCLEOTIDE SEQUENCE [LARGE SCALE GENOMIC DNA]</scope>
</reference>
<dbReference type="InterPro" id="IPR046787">
    <property type="entry name" value="DnaT_2"/>
</dbReference>
<dbReference type="GeneID" id="24608619"/>
<dbReference type="Proteomes" id="UP000030205">
    <property type="component" value="Segment"/>
</dbReference>
<dbReference type="Pfam" id="PF20557">
    <property type="entry name" value="DnaT_2"/>
    <property type="match status" value="1"/>
</dbReference>